<evidence type="ECO:0000259" key="6">
    <source>
        <dbReference type="PROSITE" id="PS51157"/>
    </source>
</evidence>
<dbReference type="InterPro" id="IPR013083">
    <property type="entry name" value="Znf_RING/FYVE/PHD"/>
</dbReference>
<dbReference type="InterPro" id="IPR040204">
    <property type="entry name" value="UBR7"/>
</dbReference>
<dbReference type="PANTHER" id="PTHR13513">
    <property type="entry name" value="E3 UBIQUITIN-PROTEIN LIGASE UBR7"/>
    <property type="match status" value="1"/>
</dbReference>
<evidence type="ECO:0000256" key="4">
    <source>
        <dbReference type="PROSITE-ProRule" id="PRU00508"/>
    </source>
</evidence>
<dbReference type="InterPro" id="IPR003126">
    <property type="entry name" value="Znf_UBR"/>
</dbReference>
<keyword evidence="1" id="KW-0479">Metal-binding</keyword>
<proteinExistence type="predicted"/>
<dbReference type="Pfam" id="PF02207">
    <property type="entry name" value="zf-UBR"/>
    <property type="match status" value="1"/>
</dbReference>
<dbReference type="RefSeq" id="XP_025358384.1">
    <property type="nucleotide sequence ID" value="XM_025498402.1"/>
</dbReference>
<dbReference type="EMBL" id="KZ819602">
    <property type="protein sequence ID" value="PWN38082.1"/>
    <property type="molecule type" value="Genomic_DNA"/>
</dbReference>
<reference evidence="7 8" key="1">
    <citation type="journal article" date="2018" name="Mol. Biol. Evol.">
        <title>Broad Genomic Sampling Reveals a Smut Pathogenic Ancestry of the Fungal Clade Ustilaginomycotina.</title>
        <authorList>
            <person name="Kijpornyongpan T."/>
            <person name="Mondo S.J."/>
            <person name="Barry K."/>
            <person name="Sandor L."/>
            <person name="Lee J."/>
            <person name="Lipzen A."/>
            <person name="Pangilinan J."/>
            <person name="LaButti K."/>
            <person name="Hainaut M."/>
            <person name="Henrissat B."/>
            <person name="Grigoriev I.V."/>
            <person name="Spatafora J.W."/>
            <person name="Aime M.C."/>
        </authorList>
    </citation>
    <scope>NUCLEOTIDE SEQUENCE [LARGE SCALE GENOMIC DNA]</scope>
    <source>
        <strain evidence="7 8">MCA 3882</strain>
    </source>
</reference>
<gene>
    <name evidence="7" type="ORF">FA14DRAFT_159821</name>
</gene>
<evidence type="ECO:0000256" key="3">
    <source>
        <dbReference type="ARBA" id="ARBA00022833"/>
    </source>
</evidence>
<dbReference type="CDD" id="cd19677">
    <property type="entry name" value="UBR-box_UBR7"/>
    <property type="match status" value="1"/>
</dbReference>
<feature type="compositionally biased region" description="Basic and acidic residues" evidence="5">
    <location>
        <begin position="312"/>
        <end position="334"/>
    </location>
</feature>
<keyword evidence="3" id="KW-0862">Zinc</keyword>
<feature type="region of interest" description="Disordered" evidence="5">
    <location>
        <begin position="1"/>
        <end position="25"/>
    </location>
</feature>
<dbReference type="AlphaFoldDB" id="A0A316VKG8"/>
<organism evidence="7 8">
    <name type="scientific">Meira miltonrushii</name>
    <dbReference type="NCBI Taxonomy" id="1280837"/>
    <lineage>
        <taxon>Eukaryota</taxon>
        <taxon>Fungi</taxon>
        <taxon>Dikarya</taxon>
        <taxon>Basidiomycota</taxon>
        <taxon>Ustilaginomycotina</taxon>
        <taxon>Exobasidiomycetes</taxon>
        <taxon>Exobasidiales</taxon>
        <taxon>Brachybasidiaceae</taxon>
        <taxon>Meira</taxon>
    </lineage>
</organism>
<dbReference type="InterPro" id="IPR001965">
    <property type="entry name" value="Znf_PHD"/>
</dbReference>
<dbReference type="GO" id="GO:0005737">
    <property type="term" value="C:cytoplasm"/>
    <property type="evidence" value="ECO:0007669"/>
    <property type="project" value="TreeGrafter"/>
</dbReference>
<feature type="region of interest" description="Disordered" evidence="5">
    <location>
        <begin position="293"/>
        <end position="334"/>
    </location>
</feature>
<feature type="compositionally biased region" description="Polar residues" evidence="5">
    <location>
        <begin position="1"/>
        <end position="13"/>
    </location>
</feature>
<dbReference type="Proteomes" id="UP000245771">
    <property type="component" value="Unassembled WGS sequence"/>
</dbReference>
<dbReference type="SMART" id="SM00396">
    <property type="entry name" value="ZnF_UBR1"/>
    <property type="match status" value="1"/>
</dbReference>
<name>A0A316VKG8_9BASI</name>
<feature type="region of interest" description="Disordered" evidence="5">
    <location>
        <begin position="426"/>
        <end position="451"/>
    </location>
</feature>
<dbReference type="PANTHER" id="PTHR13513:SF9">
    <property type="entry name" value="E3 UBIQUITIN-PROTEIN LIGASE UBR7-RELATED"/>
    <property type="match status" value="1"/>
</dbReference>
<dbReference type="OrthoDB" id="5795902at2759"/>
<dbReference type="FunCoup" id="A0A316VKG8">
    <property type="interactions" value="551"/>
</dbReference>
<dbReference type="PROSITE" id="PS51157">
    <property type="entry name" value="ZF_UBR"/>
    <property type="match status" value="1"/>
</dbReference>
<accession>A0A316VKG8</accession>
<dbReference type="PROSITE" id="PS01359">
    <property type="entry name" value="ZF_PHD_1"/>
    <property type="match status" value="1"/>
</dbReference>
<evidence type="ECO:0000313" key="8">
    <source>
        <dbReference type="Proteomes" id="UP000245771"/>
    </source>
</evidence>
<dbReference type="InParanoid" id="A0A316VKG8"/>
<evidence type="ECO:0000256" key="2">
    <source>
        <dbReference type="ARBA" id="ARBA00022771"/>
    </source>
</evidence>
<dbReference type="Gene3D" id="3.30.40.10">
    <property type="entry name" value="Zinc/RING finger domain, C3HC4 (zinc finger)"/>
    <property type="match status" value="1"/>
</dbReference>
<dbReference type="SUPFAM" id="SSF57903">
    <property type="entry name" value="FYVE/PHD zinc finger"/>
    <property type="match status" value="1"/>
</dbReference>
<dbReference type="InterPro" id="IPR011011">
    <property type="entry name" value="Znf_FYVE_PHD"/>
</dbReference>
<dbReference type="GeneID" id="37020183"/>
<feature type="domain" description="UBR-type" evidence="6">
    <location>
        <begin position="56"/>
        <end position="131"/>
    </location>
</feature>
<evidence type="ECO:0000256" key="5">
    <source>
        <dbReference type="SAM" id="MobiDB-lite"/>
    </source>
</evidence>
<dbReference type="GO" id="GO:0008270">
    <property type="term" value="F:zinc ion binding"/>
    <property type="evidence" value="ECO:0007669"/>
    <property type="project" value="UniProtKB-KW"/>
</dbReference>
<dbReference type="GO" id="GO:0061630">
    <property type="term" value="F:ubiquitin protein ligase activity"/>
    <property type="evidence" value="ECO:0007669"/>
    <property type="project" value="InterPro"/>
</dbReference>
<feature type="zinc finger region" description="UBR-type" evidence="4">
    <location>
        <begin position="56"/>
        <end position="131"/>
    </location>
</feature>
<sequence>MENQATSSSTQLPDPSLPAPPLQDDEQGFTAAQLIEKQAELEEAARQAVPFSFTKGGCTYERGYIRQPVYACKTCGGGGVCAGCSVGCHADHELVELFAKRNFRCDCGTLSLCRGKSEKEKALLPCSLRIKELNFAPQNDENTYNQNFDGQFCRCERGKSYDPEKEDETMFQCLICEDWLHESCTSLRPHKSPLEASESQSPNRSISDGPLVDHESFELFICHECIQKPTNYILRRYLGAKGWIICLPEGPNQILPKEIDGIPAIPVVAKGEGWTSSWKVYGLLNGTTLAQEKEPVQAKVEQPLPTTMPNEGETKRKASEEPSQEDGKSEKRARKDINGLSVLDNFSDADNESVGGADAPLIPVSADKLEELDICIEPDVPLFVQEEKVARLDIFLTESFRDRICRCKRCAPDWTHLPFLLAPEETYSPPQSQVEEDGLDGRSEAGGSQTSSTYDLGLAALSKLPRERMMESLQAYNKMRDALFDHLRPFADQGKVVDAESVREFFRKQKEGNA</sequence>
<evidence type="ECO:0000313" key="7">
    <source>
        <dbReference type="EMBL" id="PWN38082.1"/>
    </source>
</evidence>
<keyword evidence="8" id="KW-1185">Reference proteome</keyword>
<evidence type="ECO:0000256" key="1">
    <source>
        <dbReference type="ARBA" id="ARBA00022723"/>
    </source>
</evidence>
<dbReference type="SMART" id="SM00249">
    <property type="entry name" value="PHD"/>
    <property type="match status" value="1"/>
</dbReference>
<protein>
    <recommendedName>
        <fullName evidence="6">UBR-type domain-containing protein</fullName>
    </recommendedName>
</protein>
<dbReference type="InterPro" id="IPR047506">
    <property type="entry name" value="UBR7-like_UBR-box"/>
</dbReference>
<keyword evidence="2" id="KW-0863">Zinc-finger</keyword>
<dbReference type="InterPro" id="IPR019786">
    <property type="entry name" value="Zinc_finger_PHD-type_CS"/>
</dbReference>